<feature type="non-terminal residue" evidence="1">
    <location>
        <position position="1"/>
    </location>
</feature>
<reference evidence="1" key="1">
    <citation type="journal article" date="2023" name="IScience">
        <title>Live-bearing cockroach genome reveals convergent evolutionary mechanisms linked to viviparity in insects and beyond.</title>
        <authorList>
            <person name="Fouks B."/>
            <person name="Harrison M.C."/>
            <person name="Mikhailova A.A."/>
            <person name="Marchal E."/>
            <person name="English S."/>
            <person name="Carruthers M."/>
            <person name="Jennings E.C."/>
            <person name="Chiamaka E.L."/>
            <person name="Frigard R.A."/>
            <person name="Pippel M."/>
            <person name="Attardo G.M."/>
            <person name="Benoit J.B."/>
            <person name="Bornberg-Bauer E."/>
            <person name="Tobe S.S."/>
        </authorList>
    </citation>
    <scope>NUCLEOTIDE SEQUENCE</scope>
    <source>
        <strain evidence="1">Stay&amp;Tobe</strain>
    </source>
</reference>
<organism evidence="1 2">
    <name type="scientific">Diploptera punctata</name>
    <name type="common">Pacific beetle cockroach</name>
    <dbReference type="NCBI Taxonomy" id="6984"/>
    <lineage>
        <taxon>Eukaryota</taxon>
        <taxon>Metazoa</taxon>
        <taxon>Ecdysozoa</taxon>
        <taxon>Arthropoda</taxon>
        <taxon>Hexapoda</taxon>
        <taxon>Insecta</taxon>
        <taxon>Pterygota</taxon>
        <taxon>Neoptera</taxon>
        <taxon>Polyneoptera</taxon>
        <taxon>Dictyoptera</taxon>
        <taxon>Blattodea</taxon>
        <taxon>Blaberoidea</taxon>
        <taxon>Blaberidae</taxon>
        <taxon>Diplopterinae</taxon>
        <taxon>Diploptera</taxon>
    </lineage>
</organism>
<dbReference type="EMBL" id="JASPKZ010007281">
    <property type="protein sequence ID" value="KAJ9585343.1"/>
    <property type="molecule type" value="Genomic_DNA"/>
</dbReference>
<evidence type="ECO:0000313" key="1">
    <source>
        <dbReference type="EMBL" id="KAJ9585343.1"/>
    </source>
</evidence>
<sequence length="71" mass="8568">LFFFKIHRNILNSSYNKIMNICCGPLITLANTTLKVTCYPIEYSLVARWHRIRDTKIVYIRQLNTVMEYRR</sequence>
<comment type="caution">
    <text evidence="1">The sequence shown here is derived from an EMBL/GenBank/DDBJ whole genome shotgun (WGS) entry which is preliminary data.</text>
</comment>
<accession>A0AAD8ECK5</accession>
<gene>
    <name evidence="1" type="ORF">L9F63_002860</name>
</gene>
<evidence type="ECO:0000313" key="2">
    <source>
        <dbReference type="Proteomes" id="UP001233999"/>
    </source>
</evidence>
<keyword evidence="2" id="KW-1185">Reference proteome</keyword>
<reference evidence="1" key="2">
    <citation type="submission" date="2023-05" db="EMBL/GenBank/DDBJ databases">
        <authorList>
            <person name="Fouks B."/>
        </authorList>
    </citation>
    <scope>NUCLEOTIDE SEQUENCE</scope>
    <source>
        <strain evidence="1">Stay&amp;Tobe</strain>
        <tissue evidence="1">Testes</tissue>
    </source>
</reference>
<feature type="non-terminal residue" evidence="1">
    <location>
        <position position="71"/>
    </location>
</feature>
<dbReference type="Proteomes" id="UP001233999">
    <property type="component" value="Unassembled WGS sequence"/>
</dbReference>
<name>A0AAD8ECK5_DIPPU</name>
<proteinExistence type="predicted"/>
<protein>
    <submittedName>
        <fullName evidence="1">Uncharacterized protein</fullName>
    </submittedName>
</protein>
<dbReference type="AlphaFoldDB" id="A0AAD8ECK5"/>